<gene>
    <name evidence="1" type="ORF">SAMN02745753_03706</name>
</gene>
<evidence type="ECO:0000313" key="2">
    <source>
        <dbReference type="Proteomes" id="UP000184517"/>
    </source>
</evidence>
<dbReference type="Proteomes" id="UP000184517">
    <property type="component" value="Unassembled WGS sequence"/>
</dbReference>
<dbReference type="EMBL" id="FQVF01000019">
    <property type="protein sequence ID" value="SHG31495.1"/>
    <property type="molecule type" value="Genomic_DNA"/>
</dbReference>
<accession>A0A1M5ITH0</accession>
<dbReference type="AlphaFoldDB" id="A0A1M5ITH0"/>
<sequence>MAEEWAKFRFSDFLNGTAASFFRSLDSRIKRIDFEELRLMTVFFLTFRIDCGRERGMVIRRHKSKFSDLFTSGKAYG</sequence>
<protein>
    <submittedName>
        <fullName evidence="1">Uncharacterized protein</fullName>
    </submittedName>
</protein>
<reference evidence="2" key="1">
    <citation type="submission" date="2016-11" db="EMBL/GenBank/DDBJ databases">
        <authorList>
            <person name="Varghese N."/>
            <person name="Submissions S."/>
        </authorList>
    </citation>
    <scope>NUCLEOTIDE SEQUENCE [LARGE SCALE GENOMIC DNA]</scope>
    <source>
        <strain evidence="2">DSM 16579</strain>
    </source>
</reference>
<keyword evidence="2" id="KW-1185">Reference proteome</keyword>
<organism evidence="1 2">
    <name type="scientific">Marinomonas polaris DSM 16579</name>
    <dbReference type="NCBI Taxonomy" id="1122206"/>
    <lineage>
        <taxon>Bacteria</taxon>
        <taxon>Pseudomonadati</taxon>
        <taxon>Pseudomonadota</taxon>
        <taxon>Gammaproteobacteria</taxon>
        <taxon>Oceanospirillales</taxon>
        <taxon>Oceanospirillaceae</taxon>
        <taxon>Marinomonas</taxon>
    </lineage>
</organism>
<proteinExistence type="predicted"/>
<evidence type="ECO:0000313" key="1">
    <source>
        <dbReference type="EMBL" id="SHG31495.1"/>
    </source>
</evidence>
<name>A0A1M5ITH0_9GAMM</name>